<accession>A0A2U3PUJ7</accession>
<dbReference type="KEGG" id="bvz:BRAD3257_1723"/>
<name>A0A2U3PUJ7_9BRAD</name>
<evidence type="ECO:0000313" key="2">
    <source>
        <dbReference type="Proteomes" id="UP000246085"/>
    </source>
</evidence>
<organism evidence="1 2">
    <name type="scientific">Bradyrhizobium vignae</name>
    <dbReference type="NCBI Taxonomy" id="1549949"/>
    <lineage>
        <taxon>Bacteria</taxon>
        <taxon>Pseudomonadati</taxon>
        <taxon>Pseudomonadota</taxon>
        <taxon>Alphaproteobacteria</taxon>
        <taxon>Hyphomicrobiales</taxon>
        <taxon>Nitrobacteraceae</taxon>
        <taxon>Bradyrhizobium</taxon>
    </lineage>
</organism>
<proteinExistence type="predicted"/>
<reference evidence="1 2" key="1">
    <citation type="submission" date="2018-03" db="EMBL/GenBank/DDBJ databases">
        <authorList>
            <person name="Gully D."/>
        </authorList>
    </citation>
    <scope>NUCLEOTIDE SEQUENCE [LARGE SCALE GENOMIC DNA]</scope>
    <source>
        <strain evidence="1">ORS3257</strain>
    </source>
</reference>
<dbReference type="Proteomes" id="UP000246085">
    <property type="component" value="Chromosome BRAD3257"/>
</dbReference>
<protein>
    <submittedName>
        <fullName evidence="1">Uncharacterized protein</fullName>
    </submittedName>
</protein>
<evidence type="ECO:0000313" key="1">
    <source>
        <dbReference type="EMBL" id="SPP92841.1"/>
    </source>
</evidence>
<dbReference type="AlphaFoldDB" id="A0A2U3PUJ7"/>
<sequence>MTRPPHPCAGLPRAARKAFDTIAAGGELEATAGTLELLVKRGLVARFDEKHVLDDRLPPLITTRYSVPIGHHVAWCEHLTHKERLR</sequence>
<dbReference type="EMBL" id="LS398110">
    <property type="protein sequence ID" value="SPP92841.1"/>
    <property type="molecule type" value="Genomic_DNA"/>
</dbReference>
<gene>
    <name evidence="1" type="ORF">BRAD3257_1723</name>
</gene>